<accession>A0A0M4LJ84</accession>
<dbReference type="Pfam" id="PF07690">
    <property type="entry name" value="MFS_1"/>
    <property type="match status" value="1"/>
</dbReference>
<proteinExistence type="predicted"/>
<evidence type="ECO:0000313" key="1">
    <source>
        <dbReference type="EMBL" id="ALE10063.1"/>
    </source>
</evidence>
<dbReference type="PATRIC" id="fig|1682.24.peg.2011"/>
<name>A0A0M4LJ84_BIFLI</name>
<protein>
    <submittedName>
        <fullName evidence="1">Major facilitator superfamily MFS 1</fullName>
    </submittedName>
</protein>
<dbReference type="SUPFAM" id="SSF103473">
    <property type="entry name" value="MFS general substrate transporter"/>
    <property type="match status" value="1"/>
</dbReference>
<gene>
    <name evidence="1" type="ORF">RY67_2065</name>
</gene>
<dbReference type="Proteomes" id="UP000067206">
    <property type="component" value="Chromosome"/>
</dbReference>
<dbReference type="InterPro" id="IPR036259">
    <property type="entry name" value="MFS_trans_sf"/>
</dbReference>
<sequence>MNYIEQRLQRAALLASGIDAFGTGSFVSAAAVIFSSYNHVSAGIIGLGLTFSAVSGMIASMPAAYLADRIGGLRVFTYSYLLRAVGMLGWLIISGDAAFLVYMTMFGIIDRSAASLTRGLIIAPLSREQATILLGRMALPTNVGYALGAALSTMMLLIQYGNVIIVAANSLSFVVVVVLYRRALKGCNVTAAKVKRSPLTSWTVFRTALTSRSRSRLIIENFLFSFHRTLLNVYLPLLIIHYAPTDTWQAPAIFVANTVVIALAQGPVNHWATKAHNYALAWRCSGLLQAIAFIAVACIPFLSHDFPFIALVMLLAMLQIIAELLSTAGITMYMALLSRKDYLTTDLSAINLGGQFQNIVGPSLFASTITAANCVLPAAMGIAITLAAALPRKSE</sequence>
<evidence type="ECO:0000313" key="2">
    <source>
        <dbReference type="Proteomes" id="UP000067206"/>
    </source>
</evidence>
<dbReference type="RefSeq" id="WP_060621125.1">
    <property type="nucleotide sequence ID" value="NZ_CP010411.1"/>
</dbReference>
<dbReference type="EMBL" id="CP010411">
    <property type="protein sequence ID" value="ALE10063.1"/>
    <property type="molecule type" value="Genomic_DNA"/>
</dbReference>
<dbReference type="Gene3D" id="1.20.1250.20">
    <property type="entry name" value="MFS general substrate transporter like domains"/>
    <property type="match status" value="2"/>
</dbReference>
<reference evidence="1 2" key="1">
    <citation type="submission" date="2014-12" db="EMBL/GenBank/DDBJ databases">
        <title>Complete genome sequence of Bifidobacterium longum subsp. infantis BT1.</title>
        <authorList>
            <person name="Kim J.F."/>
            <person name="Kwak M.-J."/>
        </authorList>
    </citation>
    <scope>NUCLEOTIDE SEQUENCE [LARGE SCALE GENOMIC DNA]</scope>
    <source>
        <strain evidence="1 2">BT1</strain>
    </source>
</reference>
<dbReference type="AlphaFoldDB" id="A0A0M4LJ84"/>
<dbReference type="GO" id="GO:0022857">
    <property type="term" value="F:transmembrane transporter activity"/>
    <property type="evidence" value="ECO:0007669"/>
    <property type="project" value="InterPro"/>
</dbReference>
<organism evidence="1 2">
    <name type="scientific">Bifidobacterium longum subsp. infantis</name>
    <dbReference type="NCBI Taxonomy" id="1682"/>
    <lineage>
        <taxon>Bacteria</taxon>
        <taxon>Bacillati</taxon>
        <taxon>Actinomycetota</taxon>
        <taxon>Actinomycetes</taxon>
        <taxon>Bifidobacteriales</taxon>
        <taxon>Bifidobacteriaceae</taxon>
        <taxon>Bifidobacterium</taxon>
    </lineage>
</organism>
<dbReference type="InterPro" id="IPR011701">
    <property type="entry name" value="MFS"/>
</dbReference>